<reference evidence="1" key="1">
    <citation type="submission" date="2023-08" db="EMBL/GenBank/DDBJ databases">
        <title>Genomic characterization of piscicolin 126 produced by Carnobacterium maltaromaticum CM22 strain isolated from salmon (Salmo salar).</title>
        <authorList>
            <person name="Gonzalez-Gragera E."/>
            <person name="Garcia-Lopez J.D."/>
            <person name="Teso-Perez C."/>
            <person name="Gimenez-Hernandez I."/>
            <person name="Peralta-Sanchez J.M."/>
            <person name="Valdivia E."/>
            <person name="Montalban-Lopez M."/>
            <person name="Martin-Platero A.M."/>
            <person name="Banos A."/>
            <person name="Martinez-Bueno M."/>
        </authorList>
    </citation>
    <scope>NUCLEOTIDE SEQUENCE</scope>
    <source>
        <strain evidence="1">CM22</strain>
    </source>
</reference>
<accession>A0AAW9JQM0</accession>
<gene>
    <name evidence="1" type="ORF">RAK27_09860</name>
</gene>
<organism evidence="1 2">
    <name type="scientific">Carnobacterium maltaromaticum</name>
    <name type="common">Carnobacterium piscicola</name>
    <dbReference type="NCBI Taxonomy" id="2751"/>
    <lineage>
        <taxon>Bacteria</taxon>
        <taxon>Bacillati</taxon>
        <taxon>Bacillota</taxon>
        <taxon>Bacilli</taxon>
        <taxon>Lactobacillales</taxon>
        <taxon>Carnobacteriaceae</taxon>
        <taxon>Carnobacterium</taxon>
    </lineage>
</organism>
<dbReference type="EMBL" id="JAVBVO010000003">
    <property type="protein sequence ID" value="MDZ5758960.1"/>
    <property type="molecule type" value="Genomic_DNA"/>
</dbReference>
<dbReference type="Proteomes" id="UP001290462">
    <property type="component" value="Unassembled WGS sequence"/>
</dbReference>
<evidence type="ECO:0000313" key="1">
    <source>
        <dbReference type="EMBL" id="MDZ5758960.1"/>
    </source>
</evidence>
<evidence type="ECO:0000313" key="2">
    <source>
        <dbReference type="Proteomes" id="UP001290462"/>
    </source>
</evidence>
<dbReference type="RefSeq" id="WP_322808983.1">
    <property type="nucleotide sequence ID" value="NZ_JAVBVO010000003.1"/>
</dbReference>
<protein>
    <submittedName>
        <fullName evidence="1">DUF3173 family protein</fullName>
    </submittedName>
</protein>
<dbReference type="AlphaFoldDB" id="A0AAW9JQM0"/>
<sequence>MITITKYELIKLGYGTSQSASIIRLAKCLMIEKGFSYYCSPRLGRVPVSAVEEVLGINLEIEEKAHA</sequence>
<dbReference type="Pfam" id="PF11372">
    <property type="entry name" value="DUF3173"/>
    <property type="match status" value="1"/>
</dbReference>
<proteinExistence type="predicted"/>
<comment type="caution">
    <text evidence="1">The sequence shown here is derived from an EMBL/GenBank/DDBJ whole genome shotgun (WGS) entry which is preliminary data.</text>
</comment>
<name>A0AAW9JQM0_CARML</name>
<dbReference type="InterPro" id="IPR021512">
    <property type="entry name" value="DUF3173"/>
</dbReference>